<name>A0A7C1FEF3_9CHLR</name>
<dbReference type="AlphaFoldDB" id="A0A7C1FEF3"/>
<accession>A0A7C1FEF3</accession>
<protein>
    <submittedName>
        <fullName evidence="2">CoA transferase</fullName>
    </submittedName>
</protein>
<evidence type="ECO:0000313" key="2">
    <source>
        <dbReference type="EMBL" id="HDX30677.1"/>
    </source>
</evidence>
<comment type="caution">
    <text evidence="2">The sequence shown here is derived from an EMBL/GenBank/DDBJ whole genome shotgun (WGS) entry which is preliminary data.</text>
</comment>
<keyword evidence="1 2" id="KW-0808">Transferase</keyword>
<dbReference type="Gene3D" id="3.40.50.10540">
    <property type="entry name" value="Crotonobetainyl-coa:carnitine coa-transferase, domain 1"/>
    <property type="match status" value="1"/>
</dbReference>
<dbReference type="GO" id="GO:0047369">
    <property type="term" value="F:succinate-hydroxymethylglutarate CoA-transferase activity"/>
    <property type="evidence" value="ECO:0007669"/>
    <property type="project" value="TreeGrafter"/>
</dbReference>
<evidence type="ECO:0000256" key="1">
    <source>
        <dbReference type="ARBA" id="ARBA00022679"/>
    </source>
</evidence>
<sequence length="398" mass="43112">MTASLLSDIRVLDLSRILAGPYCTMVLADYGADVIKIEEPLTGDGARAWGPPWVGDQSAYFLAANRNKRSVAVDLRRPEGRQIVHELARRSDVVIENFKVGGAEKLGVDYATLSALNPRLIYCSITGYGQTGPYKDRAGYDFIIQAEGGIMSITGPEDGEPYKVGVAIADITSGLFAATAILAALHERERSGKGQAIDIALLDAQIAWLANIAQNYLATGEPPKRWGNAHPSIVPYEAFPTADGRIAVGIGSDAQFRKFCEAAGHPELADDERFSTNRARVEHRQTLIPLLQALFRTRTSAEWLSLLATLGVPAGPINDIAAALNSPQVQARGMVQEVEHPTLGRIRLLGPVAKFSRTPAQIRCAPPPLGYHTDEVLRDLLHYSDAQLADLRRCGVIT</sequence>
<gene>
    <name evidence="2" type="ORF">ENQ20_04195</name>
</gene>
<dbReference type="InterPro" id="IPR050483">
    <property type="entry name" value="CoA-transferase_III_domain"/>
</dbReference>
<dbReference type="SUPFAM" id="SSF89796">
    <property type="entry name" value="CoA-transferase family III (CaiB/BaiF)"/>
    <property type="match status" value="1"/>
</dbReference>
<dbReference type="EMBL" id="DSMG01000048">
    <property type="protein sequence ID" value="HDX30677.1"/>
    <property type="molecule type" value="Genomic_DNA"/>
</dbReference>
<dbReference type="InterPro" id="IPR023606">
    <property type="entry name" value="CoA-Trfase_III_dom_1_sf"/>
</dbReference>
<dbReference type="InterPro" id="IPR044855">
    <property type="entry name" value="CoA-Trfase_III_dom3_sf"/>
</dbReference>
<organism evidence="2">
    <name type="scientific">Caldilinea aerophila</name>
    <dbReference type="NCBI Taxonomy" id="133453"/>
    <lineage>
        <taxon>Bacteria</taxon>
        <taxon>Bacillati</taxon>
        <taxon>Chloroflexota</taxon>
        <taxon>Caldilineae</taxon>
        <taxon>Caldilineales</taxon>
        <taxon>Caldilineaceae</taxon>
        <taxon>Caldilinea</taxon>
    </lineage>
</organism>
<dbReference type="InterPro" id="IPR003673">
    <property type="entry name" value="CoA-Trfase_fam_III"/>
</dbReference>
<dbReference type="PANTHER" id="PTHR48207">
    <property type="entry name" value="SUCCINATE--HYDROXYMETHYLGLUTARATE COA-TRANSFERASE"/>
    <property type="match status" value="1"/>
</dbReference>
<proteinExistence type="predicted"/>
<reference evidence="2" key="1">
    <citation type="journal article" date="2020" name="mSystems">
        <title>Genome- and Community-Level Interaction Insights into Carbon Utilization and Element Cycling Functions of Hydrothermarchaeota in Hydrothermal Sediment.</title>
        <authorList>
            <person name="Zhou Z."/>
            <person name="Liu Y."/>
            <person name="Xu W."/>
            <person name="Pan J."/>
            <person name="Luo Z.H."/>
            <person name="Li M."/>
        </authorList>
    </citation>
    <scope>NUCLEOTIDE SEQUENCE [LARGE SCALE GENOMIC DNA]</scope>
    <source>
        <strain evidence="2">SpSt-289</strain>
    </source>
</reference>
<dbReference type="Gene3D" id="3.30.1540.10">
    <property type="entry name" value="formyl-coa transferase, domain 3"/>
    <property type="match status" value="1"/>
</dbReference>
<dbReference type="PANTHER" id="PTHR48207:SF3">
    <property type="entry name" value="SUCCINATE--HYDROXYMETHYLGLUTARATE COA-TRANSFERASE"/>
    <property type="match status" value="1"/>
</dbReference>
<dbReference type="Pfam" id="PF02515">
    <property type="entry name" value="CoA_transf_3"/>
    <property type="match status" value="1"/>
</dbReference>